<dbReference type="PROSITE" id="PS50893">
    <property type="entry name" value="ABC_TRANSPORTER_2"/>
    <property type="match status" value="1"/>
</dbReference>
<dbReference type="EMBL" id="JBJHZX010000020">
    <property type="protein sequence ID" value="MFL0196623.1"/>
    <property type="molecule type" value="Genomic_DNA"/>
</dbReference>
<dbReference type="InterPro" id="IPR027417">
    <property type="entry name" value="P-loop_NTPase"/>
</dbReference>
<dbReference type="PANTHER" id="PTHR24221">
    <property type="entry name" value="ATP-BINDING CASSETTE SUB-FAMILY B"/>
    <property type="match status" value="1"/>
</dbReference>
<comment type="caution">
    <text evidence="2">The sequence shown here is derived from an EMBL/GenBank/DDBJ whole genome shotgun (WGS) entry which is preliminary data.</text>
</comment>
<dbReference type="PANTHER" id="PTHR24221:SF654">
    <property type="entry name" value="ATP-BINDING CASSETTE SUB-FAMILY B MEMBER 6"/>
    <property type="match status" value="1"/>
</dbReference>
<keyword evidence="3" id="KW-1185">Reference proteome</keyword>
<dbReference type="Pfam" id="PF00005">
    <property type="entry name" value="ABC_tran"/>
    <property type="match status" value="1"/>
</dbReference>
<evidence type="ECO:0000313" key="3">
    <source>
        <dbReference type="Proteomes" id="UP001623660"/>
    </source>
</evidence>
<protein>
    <submittedName>
        <fullName evidence="2">ATP-binding cassette domain-containing protein</fullName>
    </submittedName>
</protein>
<dbReference type="GO" id="GO:0005524">
    <property type="term" value="F:ATP binding"/>
    <property type="evidence" value="ECO:0007669"/>
    <property type="project" value="UniProtKB-KW"/>
</dbReference>
<dbReference type="Gene3D" id="3.40.50.300">
    <property type="entry name" value="P-loop containing nucleotide triphosphate hydrolases"/>
    <property type="match status" value="1"/>
</dbReference>
<feature type="domain" description="ABC transporter" evidence="1">
    <location>
        <begin position="2"/>
        <end position="203"/>
    </location>
</feature>
<dbReference type="InterPro" id="IPR003439">
    <property type="entry name" value="ABC_transporter-like_ATP-bd"/>
</dbReference>
<dbReference type="RefSeq" id="WP_406792731.1">
    <property type="nucleotide sequence ID" value="NZ_JBJHZX010000020.1"/>
</dbReference>
<organism evidence="2 3">
    <name type="scientific">Candidatus Clostridium eludens</name>
    <dbReference type="NCBI Taxonomy" id="3381663"/>
    <lineage>
        <taxon>Bacteria</taxon>
        <taxon>Bacillati</taxon>
        <taxon>Bacillota</taxon>
        <taxon>Clostridia</taxon>
        <taxon>Eubacteriales</taxon>
        <taxon>Clostridiaceae</taxon>
        <taxon>Clostridium</taxon>
    </lineage>
</organism>
<dbReference type="InterPro" id="IPR039421">
    <property type="entry name" value="Type_1_exporter"/>
</dbReference>
<evidence type="ECO:0000313" key="2">
    <source>
        <dbReference type="EMBL" id="MFL0196623.1"/>
    </source>
</evidence>
<dbReference type="Proteomes" id="UP001623660">
    <property type="component" value="Unassembled WGS sequence"/>
</dbReference>
<keyword evidence="2" id="KW-0067">ATP-binding</keyword>
<accession>A0ABW8SLW2</accession>
<proteinExistence type="predicted"/>
<evidence type="ECO:0000259" key="1">
    <source>
        <dbReference type="PROSITE" id="PS50893"/>
    </source>
</evidence>
<dbReference type="SUPFAM" id="SSF52540">
    <property type="entry name" value="P-loop containing nucleoside triphosphate hydrolases"/>
    <property type="match status" value="1"/>
</dbReference>
<reference evidence="2 3" key="1">
    <citation type="submission" date="2024-11" db="EMBL/GenBank/DDBJ databases">
        <authorList>
            <person name="Heng Y.C."/>
            <person name="Lim A.C.H."/>
            <person name="Lee J.K.Y."/>
            <person name="Kittelmann S."/>
        </authorList>
    </citation>
    <scope>NUCLEOTIDE SEQUENCE [LARGE SCALE GENOMIC DNA]</scope>
    <source>
        <strain evidence="2 3">WILCCON 0269</strain>
    </source>
</reference>
<name>A0ABW8SLW2_9CLOT</name>
<sequence>MLAVTIILDIGSRVAVTFIHLLLSLINPKKGHLYINDGSTTKEVSASTRKFMSYVPQGNTLFSGTIAENLRLGSPYATDEELVSAAKSACAWDFISQSPEGLNTMVGEKGVGLSEGQAQRIAIARALLHKTPILILDEATSALDSETELKVLQTIKNLKPAPTCIIITHRNTALRICDRVFRIEDRNIVEQGRVVCKDVSIDAV</sequence>
<gene>
    <name evidence="2" type="ORF">ACJDU8_13805</name>
</gene>
<keyword evidence="2" id="KW-0547">Nucleotide-binding</keyword>